<dbReference type="GO" id="GO:0032541">
    <property type="term" value="C:cortical endoplasmic reticulum"/>
    <property type="evidence" value="ECO:0007669"/>
    <property type="project" value="TreeGrafter"/>
</dbReference>
<evidence type="ECO:0000256" key="8">
    <source>
        <dbReference type="ARBA" id="ARBA00022824"/>
    </source>
</evidence>
<gene>
    <name evidence="18" type="ORF">FKW77_004807</name>
</gene>
<evidence type="ECO:0000259" key="17">
    <source>
        <dbReference type="PROSITE" id="PS50191"/>
    </source>
</evidence>
<evidence type="ECO:0000256" key="3">
    <source>
        <dbReference type="ARBA" id="ARBA00006667"/>
    </source>
</evidence>
<comment type="similarity">
    <text evidence="3 15">Belongs to the SFH5 family.</text>
</comment>
<dbReference type="AlphaFoldDB" id="A0A517KWA9"/>
<evidence type="ECO:0000256" key="13">
    <source>
        <dbReference type="ARBA" id="ARBA00024146"/>
    </source>
</evidence>
<dbReference type="Pfam" id="PF00650">
    <property type="entry name" value="CRAL_TRIO"/>
    <property type="match status" value="1"/>
</dbReference>
<organism evidence="18 19">
    <name type="scientific">Venturia effusa</name>
    <dbReference type="NCBI Taxonomy" id="50376"/>
    <lineage>
        <taxon>Eukaryota</taxon>
        <taxon>Fungi</taxon>
        <taxon>Dikarya</taxon>
        <taxon>Ascomycota</taxon>
        <taxon>Pezizomycotina</taxon>
        <taxon>Dothideomycetes</taxon>
        <taxon>Pleosporomycetidae</taxon>
        <taxon>Venturiales</taxon>
        <taxon>Venturiaceae</taxon>
        <taxon>Venturia</taxon>
    </lineage>
</organism>
<keyword evidence="6" id="KW-0349">Heme</keyword>
<dbReference type="PANTHER" id="PTHR47669">
    <property type="entry name" value="PHOSPHATIDYLINOSITOL TRANSFER PROTEIN SFH5"/>
    <property type="match status" value="1"/>
</dbReference>
<evidence type="ECO:0000256" key="15">
    <source>
        <dbReference type="RuleBase" id="RU367059"/>
    </source>
</evidence>
<dbReference type="GO" id="GO:0005829">
    <property type="term" value="C:cytosol"/>
    <property type="evidence" value="ECO:0007669"/>
    <property type="project" value="TreeGrafter"/>
</dbReference>
<accession>A0A517KWA9</accession>
<keyword evidence="4 15" id="KW-0813">Transport</keyword>
<dbReference type="GO" id="GO:0046872">
    <property type="term" value="F:metal ion binding"/>
    <property type="evidence" value="ECO:0007669"/>
    <property type="project" value="UniProtKB-KW"/>
</dbReference>
<evidence type="ECO:0000256" key="4">
    <source>
        <dbReference type="ARBA" id="ARBA00022448"/>
    </source>
</evidence>
<dbReference type="GO" id="GO:0005789">
    <property type="term" value="C:endoplasmic reticulum membrane"/>
    <property type="evidence" value="ECO:0007669"/>
    <property type="project" value="UniProtKB-SubCell"/>
</dbReference>
<evidence type="ECO:0000256" key="9">
    <source>
        <dbReference type="ARBA" id="ARBA00022848"/>
    </source>
</evidence>
<comment type="subcellular location">
    <subcellularLocation>
        <location evidence="15">Cytoplasm</location>
    </subcellularLocation>
    <subcellularLocation>
        <location evidence="2 15">Endoplasmic reticulum membrane</location>
        <topology evidence="2 15">Peripheral membrane protein</topology>
    </subcellularLocation>
    <subcellularLocation>
        <location evidence="15">Microsome membrane</location>
        <topology evidence="15">Peripheral membrane protein</topology>
    </subcellularLocation>
</comment>
<dbReference type="InterPro" id="IPR036865">
    <property type="entry name" value="CRAL-TRIO_dom_sf"/>
</dbReference>
<name>A0A517KWA9_9PEZI</name>
<protein>
    <recommendedName>
        <fullName evidence="15">Phosphatidylinositol transfer protein SFH5</fullName>
        <shortName evidence="15">PITP SFH5</shortName>
    </recommendedName>
</protein>
<dbReference type="PROSITE" id="PS50191">
    <property type="entry name" value="CRAL_TRIO"/>
    <property type="match status" value="1"/>
</dbReference>
<dbReference type="InterPro" id="IPR042938">
    <property type="entry name" value="Sfh5"/>
</dbReference>
<dbReference type="InterPro" id="IPR001251">
    <property type="entry name" value="CRAL-TRIO_dom"/>
</dbReference>
<evidence type="ECO:0000256" key="5">
    <source>
        <dbReference type="ARBA" id="ARBA00022490"/>
    </source>
</evidence>
<evidence type="ECO:0000313" key="19">
    <source>
        <dbReference type="Proteomes" id="UP000316270"/>
    </source>
</evidence>
<evidence type="ECO:0000256" key="7">
    <source>
        <dbReference type="ARBA" id="ARBA00022723"/>
    </source>
</evidence>
<feature type="region of interest" description="Disordered" evidence="16">
    <location>
        <begin position="260"/>
        <end position="284"/>
    </location>
</feature>
<evidence type="ECO:0000256" key="2">
    <source>
        <dbReference type="ARBA" id="ARBA00004406"/>
    </source>
</evidence>
<dbReference type="GO" id="GO:0005886">
    <property type="term" value="C:plasma membrane"/>
    <property type="evidence" value="ECO:0007669"/>
    <property type="project" value="TreeGrafter"/>
</dbReference>
<comment type="function">
    <text evidence="14">Non-classical phosphatidylinositol (PtdIns) transfer protein (PITP), which exhibits PtdIns-binding/transfer activity in the absence of detectable PtdCho-binding/transfer activity. Regulates PtdIns(4,5)P2 homeostasis at the plasma membrane. Heme-binding protein that may play a role in organic oxidant-induced stress responses.</text>
</comment>
<comment type="cofactor">
    <cofactor evidence="1">
        <name>heme b</name>
        <dbReference type="ChEBI" id="CHEBI:60344"/>
    </cofactor>
</comment>
<dbReference type="SUPFAM" id="SSF46938">
    <property type="entry name" value="CRAL/TRIO N-terminal domain"/>
    <property type="match status" value="1"/>
</dbReference>
<keyword evidence="8 15" id="KW-0256">Endoplasmic reticulum</keyword>
<evidence type="ECO:0000256" key="12">
    <source>
        <dbReference type="ARBA" id="ARBA00023136"/>
    </source>
</evidence>
<keyword evidence="11 15" id="KW-0445">Lipid transport</keyword>
<evidence type="ECO:0000256" key="14">
    <source>
        <dbReference type="ARBA" id="ARBA00024180"/>
    </source>
</evidence>
<keyword evidence="19" id="KW-1185">Reference proteome</keyword>
<dbReference type="SUPFAM" id="SSF52087">
    <property type="entry name" value="CRAL/TRIO domain"/>
    <property type="match status" value="1"/>
</dbReference>
<sequence length="284" mass="31708">MAEVSALPWPELTPEHPLSQFLTQLPAILETAGHADIYGIKLDPAGSFHTKLILQKFLRANANDVGKAKEQLSKALKWRKEFQPEKCLEDKFPQDKFAGLGYVTVLEKVPGSVNDKDICTWNIYGAVKDNKKTFGDLDAFMRWRIALMELGISKLNLASASKPIPDYGQGPDPYQGIQVHEYMNVSFIRQDPLVKAASSKAIEIFSAYYPETMSRKFFVSVPLVMQWMFTAMKLVLAKETVKKFTVMSYPNQLATELGPSVPKTYGGTGEPLETMGETLSMETA</sequence>
<evidence type="ECO:0000256" key="16">
    <source>
        <dbReference type="SAM" id="MobiDB-lite"/>
    </source>
</evidence>
<evidence type="ECO:0000313" key="18">
    <source>
        <dbReference type="EMBL" id="QDS67655.1"/>
    </source>
</evidence>
<evidence type="ECO:0000256" key="10">
    <source>
        <dbReference type="ARBA" id="ARBA00023004"/>
    </source>
</evidence>
<dbReference type="PANTHER" id="PTHR47669:SF1">
    <property type="entry name" value="PHOSPHATIDYLINOSITOL TRANSFER PROTEIN SFH5"/>
    <property type="match status" value="1"/>
</dbReference>
<dbReference type="Proteomes" id="UP000316270">
    <property type="component" value="Chromosome 1"/>
</dbReference>
<keyword evidence="9 15" id="KW-0492">Microsome</keyword>
<dbReference type="STRING" id="50376.A0A517KWA9"/>
<evidence type="ECO:0000256" key="1">
    <source>
        <dbReference type="ARBA" id="ARBA00001970"/>
    </source>
</evidence>
<evidence type="ECO:0000256" key="11">
    <source>
        <dbReference type="ARBA" id="ARBA00023055"/>
    </source>
</evidence>
<keyword evidence="7" id="KW-0479">Metal-binding</keyword>
<keyword evidence="10" id="KW-0408">Iron</keyword>
<dbReference type="EMBL" id="CP042185">
    <property type="protein sequence ID" value="QDS67655.1"/>
    <property type="molecule type" value="Genomic_DNA"/>
</dbReference>
<dbReference type="GO" id="GO:0043001">
    <property type="term" value="P:Golgi to plasma membrane protein transport"/>
    <property type="evidence" value="ECO:0007669"/>
    <property type="project" value="TreeGrafter"/>
</dbReference>
<dbReference type="InterPro" id="IPR036273">
    <property type="entry name" value="CRAL/TRIO_N_dom_sf"/>
</dbReference>
<proteinExistence type="inferred from homology"/>
<dbReference type="GO" id="GO:0008526">
    <property type="term" value="F:phosphatidylinositol transfer activity"/>
    <property type="evidence" value="ECO:0007669"/>
    <property type="project" value="UniProtKB-UniRule"/>
</dbReference>
<keyword evidence="5 15" id="KW-0963">Cytoplasm</keyword>
<feature type="domain" description="CRAL-TRIO" evidence="17">
    <location>
        <begin position="93"/>
        <end position="273"/>
    </location>
</feature>
<reference evidence="18 19" key="1">
    <citation type="submission" date="2019-07" db="EMBL/GenBank/DDBJ databases">
        <title>Finished genome of Venturia effusa.</title>
        <authorList>
            <person name="Young C.A."/>
            <person name="Cox M.P."/>
            <person name="Ganley A.R.D."/>
            <person name="David W.J."/>
        </authorList>
    </citation>
    <scope>NUCLEOTIDE SEQUENCE [LARGE SCALE GENOMIC DNA]</scope>
    <source>
        <strain evidence="19">albino</strain>
    </source>
</reference>
<dbReference type="CDD" id="cd00170">
    <property type="entry name" value="SEC14"/>
    <property type="match status" value="1"/>
</dbReference>
<dbReference type="GO" id="GO:0017157">
    <property type="term" value="P:regulation of exocytosis"/>
    <property type="evidence" value="ECO:0007669"/>
    <property type="project" value="TreeGrafter"/>
</dbReference>
<comment type="catalytic activity">
    <reaction evidence="13">
        <text>a 1,2-diacyl-sn-glycero-3-phospho-(1D-myo-inositol)(in) = a 1,2-diacyl-sn-glycero-3-phospho-(1D-myo-inositol)(out)</text>
        <dbReference type="Rhea" id="RHEA:38691"/>
        <dbReference type="ChEBI" id="CHEBI:57880"/>
    </reaction>
    <physiologicalReaction direction="left-to-right" evidence="13">
        <dbReference type="Rhea" id="RHEA:38692"/>
    </physiologicalReaction>
</comment>
<dbReference type="OrthoDB" id="75724at2759"/>
<evidence type="ECO:0000256" key="6">
    <source>
        <dbReference type="ARBA" id="ARBA00022617"/>
    </source>
</evidence>
<dbReference type="Gene3D" id="3.40.525.10">
    <property type="entry name" value="CRAL-TRIO lipid binding domain"/>
    <property type="match status" value="1"/>
</dbReference>
<keyword evidence="12 15" id="KW-0472">Membrane</keyword>